<feature type="compositionally biased region" description="Low complexity" evidence="2">
    <location>
        <begin position="227"/>
        <end position="241"/>
    </location>
</feature>
<evidence type="ECO:0000313" key="4">
    <source>
        <dbReference type="Proteomes" id="UP000751190"/>
    </source>
</evidence>
<feature type="region of interest" description="Disordered" evidence="2">
    <location>
        <begin position="264"/>
        <end position="398"/>
    </location>
</feature>
<gene>
    <name evidence="3" type="ORF">KFE25_007484</name>
</gene>
<evidence type="ECO:0000313" key="3">
    <source>
        <dbReference type="EMBL" id="KAG8468966.1"/>
    </source>
</evidence>
<feature type="compositionally biased region" description="Low complexity" evidence="2">
    <location>
        <begin position="201"/>
        <end position="212"/>
    </location>
</feature>
<feature type="compositionally biased region" description="Basic and acidic residues" evidence="2">
    <location>
        <begin position="173"/>
        <end position="189"/>
    </location>
</feature>
<sequence>MVGLDELRAGQGPLSVSQLREYVHLLRTEHAQGLRTGPALSRGGATLRAPQHATPRAADGAGGGRDLVGDFRARLSDVLRSGRPARRHELDADADIAADVTGARAPASPQRRSLSPARVDDGRERLEDVVKLQRLRNRLSGASFEAEGARPSSLVPKRTSSVARAPPQPARRPSRDDAAATSEDARDRPSSAQRRALASTPRAARGAYPPARVSARLAQRMPSGRPSSAASAASYVSSRSAQPRTAARARLSRGVHARLAAAATAAGLSRISSRVSVGSASITPRARSSRARSSASAPASPARSSRSWRGRQPHESHDQQPQPGQRYQSEFEPLRQRRQQHVIAVPSPRPLAHDDAAGDASAGAGRWAEVGVGAAPTTRRAAPRRQAPSGGGVQVGATVPVSGARGRARLDRAPSIAERLERLEEENARLLELLAERGVATGAAARGAAAAPLGRAQPAQAAASTAPMAGRSAPAPMRARRDIDVAALQAELAEANAIRRRQERHIQVLTRELGDVAAQAAQVQL</sequence>
<evidence type="ECO:0000256" key="2">
    <source>
        <dbReference type="SAM" id="MobiDB-lite"/>
    </source>
</evidence>
<feature type="compositionally biased region" description="Low complexity" evidence="2">
    <location>
        <begin position="291"/>
        <end position="305"/>
    </location>
</feature>
<organism evidence="3 4">
    <name type="scientific">Diacronema lutheri</name>
    <name type="common">Unicellular marine alga</name>
    <name type="synonym">Monochrysis lutheri</name>
    <dbReference type="NCBI Taxonomy" id="2081491"/>
    <lineage>
        <taxon>Eukaryota</taxon>
        <taxon>Haptista</taxon>
        <taxon>Haptophyta</taxon>
        <taxon>Pavlovophyceae</taxon>
        <taxon>Pavlovales</taxon>
        <taxon>Pavlovaceae</taxon>
        <taxon>Diacronema</taxon>
    </lineage>
</organism>
<reference evidence="3" key="1">
    <citation type="submission" date="2021-05" db="EMBL/GenBank/DDBJ databases">
        <title>The genome of the haptophyte Pavlova lutheri (Diacronema luteri, Pavlovales) - a model for lipid biosynthesis in eukaryotic algae.</title>
        <authorList>
            <person name="Hulatt C.J."/>
            <person name="Posewitz M.C."/>
        </authorList>
    </citation>
    <scope>NUCLEOTIDE SEQUENCE</scope>
    <source>
        <strain evidence="3">NIVA-4/92</strain>
    </source>
</reference>
<dbReference type="OrthoDB" id="10677057at2759"/>
<comment type="caution">
    <text evidence="3">The sequence shown here is derived from an EMBL/GenBank/DDBJ whole genome shotgun (WGS) entry which is preliminary data.</text>
</comment>
<evidence type="ECO:0000256" key="1">
    <source>
        <dbReference type="SAM" id="Coils"/>
    </source>
</evidence>
<feature type="coiled-coil region" evidence="1">
    <location>
        <begin position="485"/>
        <end position="512"/>
    </location>
</feature>
<feature type="region of interest" description="Disordered" evidence="2">
    <location>
        <begin position="101"/>
        <end position="121"/>
    </location>
</feature>
<dbReference type="EMBL" id="JAGTXO010000003">
    <property type="protein sequence ID" value="KAG8468966.1"/>
    <property type="molecule type" value="Genomic_DNA"/>
</dbReference>
<keyword evidence="1" id="KW-0175">Coiled coil</keyword>
<accession>A0A8J6CFC3</accession>
<feature type="compositionally biased region" description="Polar residues" evidence="2">
    <location>
        <begin position="319"/>
        <end position="328"/>
    </location>
</feature>
<dbReference type="AlphaFoldDB" id="A0A8J6CFC3"/>
<feature type="region of interest" description="Disordered" evidence="2">
    <location>
        <begin position="143"/>
        <end position="249"/>
    </location>
</feature>
<name>A0A8J6CFC3_DIALT</name>
<proteinExistence type="predicted"/>
<protein>
    <submittedName>
        <fullName evidence="3">Uncharacterized protein</fullName>
    </submittedName>
</protein>
<keyword evidence="4" id="KW-1185">Reference proteome</keyword>
<feature type="region of interest" description="Disordered" evidence="2">
    <location>
        <begin position="34"/>
        <end position="65"/>
    </location>
</feature>
<feature type="compositionally biased region" description="Polar residues" evidence="2">
    <location>
        <begin position="270"/>
        <end position="282"/>
    </location>
</feature>
<dbReference type="Proteomes" id="UP000751190">
    <property type="component" value="Unassembled WGS sequence"/>
</dbReference>